<dbReference type="GeneTree" id="ENSGT00940000154969"/>
<reference evidence="2" key="6">
    <citation type="submission" date="2025-09" db="UniProtKB">
        <authorList>
            <consortium name="Ensembl"/>
        </authorList>
    </citation>
    <scope>IDENTIFICATION</scope>
</reference>
<dbReference type="Bgee" id="ENSG00000113407">
    <property type="expression patterns" value="Expressed in sural nerve and 206 other cell types or tissues"/>
</dbReference>
<evidence type="ECO:0000313" key="2">
    <source>
        <dbReference type="Ensembl" id="ENSP00000422598.1"/>
    </source>
</evidence>
<dbReference type="Ensembl" id="ENST00000506040.1">
    <property type="protein sequence ID" value="ENSP00000422598.1"/>
    <property type="gene ID" value="ENSG00000113407.15"/>
</dbReference>
<dbReference type="MassIVE" id="D6RBR8"/>
<dbReference type="EMBL" id="AC034231">
    <property type="status" value="NOT_ANNOTATED_CDS"/>
    <property type="molecule type" value="Genomic_DNA"/>
</dbReference>
<evidence type="ECO:0007829" key="4">
    <source>
        <dbReference type="PeptideAtlas" id="D6RBR8"/>
    </source>
</evidence>
<sequence length="50" mass="5575">MYNILKAEHDSILAEKAEKDSKPIKVTLPDGKQVDAESWKTTPYQIACGI</sequence>
<dbReference type="UCSC" id="uc063cuu.1">
    <property type="organism name" value="human"/>
</dbReference>
<dbReference type="Pfam" id="PF02824">
    <property type="entry name" value="TGS"/>
    <property type="match status" value="1"/>
</dbReference>
<evidence type="ECO:0007829" key="6">
    <source>
        <dbReference type="PubMed" id="21269460"/>
    </source>
</evidence>
<dbReference type="ChiTaRS" id="TARS">
    <property type="organism name" value="human"/>
</dbReference>
<protein>
    <submittedName>
        <fullName evidence="2">Threonyl-tRNA synthetase 1</fullName>
    </submittedName>
</protein>
<dbReference type="Gene3D" id="3.10.20.30">
    <property type="match status" value="1"/>
</dbReference>
<dbReference type="ExpressionAtlas" id="D6RBR8">
    <property type="expression patterns" value="baseline and differential"/>
</dbReference>
<dbReference type="Antibodypedia" id="9874">
    <property type="antibodies" value="186 antibodies from 30 providers"/>
</dbReference>
<dbReference type="OMA" id="MMNQRLW"/>
<gene>
    <name evidence="2" type="primary">TARS1</name>
</gene>
<dbReference type="EMBL" id="AC025441">
    <property type="status" value="NOT_ANNOTATED_CDS"/>
    <property type="molecule type" value="Genomic_DNA"/>
</dbReference>
<reference evidence="6" key="4">
    <citation type="journal article" date="2011" name="BMC Syst. Biol.">
        <title>Initial characterization of the human central proteome.</title>
        <authorList>
            <person name="Burkard T.R."/>
            <person name="Planyavsky M."/>
            <person name="Kaupe I."/>
            <person name="Breitwieser F.P."/>
            <person name="Burckstummer T."/>
            <person name="Bennett K.L."/>
            <person name="Superti-Furga G."/>
            <person name="Colinge J."/>
        </authorList>
    </citation>
    <scope>IDENTIFICATION BY MASS SPECTROMETRY [LARGE SCALE ANALYSIS]</scope>
</reference>
<reference evidence="2 3" key="1">
    <citation type="journal article" date="2001" name="Nature">
        <title>Initial sequencing and analysis of the human genome.</title>
        <authorList>
            <consortium name="International Human Genome Sequencing Consortium"/>
            <person name="Lander E.S."/>
            <person name="Linton L.M."/>
            <person name="Birren B."/>
            <person name="Nusbaum C."/>
            <person name="Zody M.C."/>
            <person name="Baldwin J."/>
            <person name="Devon K."/>
            <person name="Dewar K."/>
            <person name="Doyle M."/>
            <person name="FitzHugh W."/>
            <person name="Funke R."/>
            <person name="Gage D."/>
            <person name="Harris K."/>
            <person name="Heaford A."/>
            <person name="Howland J."/>
            <person name="Kann L."/>
            <person name="Lehoczky J."/>
            <person name="LeVine R."/>
            <person name="McEwan P."/>
            <person name="McKernan K."/>
            <person name="Meldrim J."/>
            <person name="Mesirov J.P."/>
            <person name="Miranda C."/>
            <person name="Morris W."/>
            <person name="Naylor J."/>
            <person name="Raymond C."/>
            <person name="Rosetti M."/>
            <person name="Santos R."/>
            <person name="Sheridan A."/>
            <person name="Sougnez C."/>
            <person name="Stange-Thomann N."/>
            <person name="Stojanovic N."/>
            <person name="Subramanian A."/>
            <person name="Wyman D."/>
            <person name="Rogers J."/>
            <person name="Sulston J."/>
            <person name="Ainscough R."/>
            <person name="Beck S."/>
            <person name="Bentley D."/>
            <person name="Burton J."/>
            <person name="Clee C."/>
            <person name="Carter N."/>
            <person name="Coulson A."/>
            <person name="Deadman R."/>
            <person name="Deloukas P."/>
            <person name="Dunham A."/>
            <person name="Dunham I."/>
            <person name="Durbin R."/>
            <person name="French L."/>
            <person name="Grafham D."/>
            <person name="Gregory S."/>
            <person name="Hubbard T."/>
            <person name="Humphray S."/>
            <person name="Hunt A."/>
            <person name="Jones M."/>
            <person name="Lloyd C."/>
            <person name="McMurray A."/>
            <person name="Matthews L."/>
            <person name="Mercer S."/>
            <person name="Milne S."/>
            <person name="Mullikin J.C."/>
            <person name="Mungall A."/>
            <person name="Plumb R."/>
            <person name="Ross M."/>
            <person name="Shownkeen R."/>
            <person name="Sims S."/>
            <person name="Waterston R.H."/>
            <person name="Wilson R.K."/>
            <person name="Hillier L.W."/>
            <person name="McPherson J.D."/>
            <person name="Marra M.A."/>
            <person name="Mardis E.R."/>
            <person name="Fulton L.A."/>
            <person name="Chinwalla A.T."/>
            <person name="Pepin K.H."/>
            <person name="Gish W.R."/>
            <person name="Chissoe S.L."/>
            <person name="Wendl M.C."/>
            <person name="Delehaunty K.D."/>
            <person name="Miner T.L."/>
            <person name="Delehaunty A."/>
            <person name="Kramer J.B."/>
            <person name="Cook L.L."/>
            <person name="Fulton R.S."/>
            <person name="Johnson D.L."/>
            <person name="Minx P.J."/>
            <person name="Clifton S.W."/>
            <person name="Hawkins T."/>
            <person name="Branscomb E."/>
            <person name="Predki P."/>
            <person name="Richardson P."/>
            <person name="Wenning S."/>
            <person name="Slezak T."/>
            <person name="Doggett N."/>
            <person name="Cheng J.F."/>
            <person name="Olsen A."/>
            <person name="Lucas S."/>
            <person name="Elkin C."/>
            <person name="Uberbacher E."/>
            <person name="Frazier M."/>
            <person name="Gibbs R.A."/>
            <person name="Muzny D.M."/>
            <person name="Scherer S.E."/>
            <person name="Bouck J.B."/>
            <person name="Sodergren E.J."/>
            <person name="Worley K.C."/>
            <person name="Rives C.M."/>
            <person name="Gorrell J.H."/>
            <person name="Metzker M.L."/>
            <person name="Naylor S.L."/>
            <person name="Kucherlapati R.S."/>
            <person name="Nelson D.L."/>
            <person name="Weinstock G.M."/>
            <person name="Sakaki Y."/>
            <person name="Fujiyama A."/>
            <person name="Hattori M."/>
            <person name="Yada T."/>
            <person name="Toyoda A."/>
            <person name="Itoh T."/>
            <person name="Kawagoe C."/>
            <person name="Watanabe H."/>
            <person name="Totoki Y."/>
            <person name="Taylor T."/>
            <person name="Weissenbach J."/>
            <person name="Heilig R."/>
            <person name="Saurin W."/>
            <person name="Artiguenave F."/>
            <person name="Brottier P."/>
            <person name="Bruls T."/>
            <person name="Pelletier E."/>
            <person name="Robert C."/>
            <person name="Wincker P."/>
            <person name="Smith D.R."/>
            <person name="Doucette-Stamm L."/>
            <person name="Rubenfield M."/>
            <person name="Weinstock K."/>
            <person name="Lee H.M."/>
            <person name="Dubois J."/>
            <person name="Rosenthal A."/>
            <person name="Platzer M."/>
            <person name="Nyakatura G."/>
            <person name="Taudien S."/>
            <person name="Rump A."/>
            <person name="Yang H."/>
            <person name="Yu J."/>
            <person name="Wang J."/>
            <person name="Huang G."/>
            <person name="Gu J."/>
            <person name="Hood L."/>
            <person name="Rowen L."/>
            <person name="Madan A."/>
            <person name="Qin S."/>
            <person name="Davis R.W."/>
            <person name="Federspiel N.A."/>
            <person name="Abola A.P."/>
            <person name="Proctor M.J."/>
            <person name="Myers R.M."/>
            <person name="Schmutz J."/>
            <person name="Dickson M."/>
            <person name="Grimwood J."/>
            <person name="Cox D.R."/>
            <person name="Olson M.V."/>
            <person name="Kaul R."/>
            <person name="Raymond C."/>
            <person name="Shimizu N."/>
            <person name="Kawasaki K."/>
            <person name="Minoshima S."/>
            <person name="Evans G.A."/>
            <person name="Athanasiou M."/>
            <person name="Schultz R."/>
            <person name="Roe B.A."/>
            <person name="Chen F."/>
            <person name="Pan H."/>
            <person name="Ramser J."/>
            <person name="Lehrach H."/>
            <person name="Reinhardt R."/>
            <person name="McCombie W.R."/>
            <person name="de la Bastide M."/>
            <person name="Dedhia N."/>
            <person name="Blocker H."/>
            <person name="Hornischer K."/>
            <person name="Nordsiek G."/>
            <person name="Agarwala R."/>
            <person name="Aravind L."/>
            <person name="Bailey J.A."/>
            <person name="Bateman A."/>
            <person name="Batzoglou S."/>
            <person name="Birney E."/>
            <person name="Bork P."/>
            <person name="Brown D.G."/>
            <person name="Burge C.B."/>
            <person name="Cerutti L."/>
            <person name="Chen H.C."/>
            <person name="Church D."/>
            <person name="Clamp M."/>
            <person name="Copley R.R."/>
            <person name="Doerks T."/>
            <person name="Eddy S.R."/>
            <person name="Eichler E.E."/>
            <person name="Furey T.S."/>
            <person name="Galagan J."/>
            <person name="Gilbert J.G."/>
            <person name="Harmon C."/>
            <person name="Hayashizaki Y."/>
            <person name="Haussler D."/>
            <person name="Hermjakob H."/>
            <person name="Hokamp K."/>
            <person name="Jang W."/>
            <person name="Johnson L.S."/>
            <person name="Jones T.A."/>
            <person name="Kasif S."/>
            <person name="Kaspryzk A."/>
            <person name="Kennedy S."/>
            <person name="Kent W.J."/>
            <person name="Kitts P."/>
            <person name="Koonin E.V."/>
            <person name="Korf I."/>
            <person name="Kulp D."/>
            <person name="Lancet D."/>
            <person name="Lowe T.M."/>
            <person name="McLysaght A."/>
            <person name="Mikkelsen T."/>
            <person name="Moran J.V."/>
            <person name="Mulder N."/>
            <person name="Pollara V.J."/>
            <person name="Ponting C.P."/>
            <person name="Schuler G."/>
            <person name="Schultz J."/>
            <person name="Slater G."/>
            <person name="Smit A.F."/>
            <person name="Stupka E."/>
            <person name="Szustakowski J."/>
            <person name="Thierry-Mieg D."/>
            <person name="Thierry-Mieg J."/>
            <person name="Wagner L."/>
            <person name="Wallis J."/>
            <person name="Wheeler R."/>
            <person name="Williams A."/>
            <person name="Wolf Y.I."/>
            <person name="Wolfe K.H."/>
            <person name="Yang S.P."/>
            <person name="Yeh R.F."/>
            <person name="Collins F."/>
            <person name="Guyer M.S."/>
            <person name="Peterson J."/>
            <person name="Felsenfeld A."/>
            <person name="Wetterstrand K.A."/>
            <person name="Patrinos A."/>
            <person name="Morgan M.J."/>
            <person name="de Jong P."/>
            <person name="Catanese J.J."/>
            <person name="Osoegawa K."/>
            <person name="Shizuya H."/>
            <person name="Choi S."/>
            <person name="Chen Y.J."/>
        </authorList>
    </citation>
    <scope>NUCLEOTIDE SEQUENCE [LARGE SCALE GENOMIC DNA]</scope>
</reference>
<accession>D6RBR8</accession>
<reference evidence="2 3" key="2">
    <citation type="journal article" date="2004" name="Nature">
        <title>The DNA sequence and comparative analysis of human chromosome 5.</title>
        <authorList>
            <person name="Schmutz J."/>
            <person name="Martin J."/>
            <person name="Terry A."/>
            <person name="Couronne O."/>
            <person name="Grimwood J."/>
            <person name="Lowry S."/>
            <person name="Gordon L.A."/>
            <person name="Scott D."/>
            <person name="Xie G."/>
            <person name="Huang W."/>
            <person name="Hellsten U."/>
            <person name="Tran-Gyamfi M."/>
            <person name="She X."/>
            <person name="Prabhakar S."/>
            <person name="Aerts A."/>
            <person name="Altherr M."/>
            <person name="Bajorek E."/>
            <person name="Black S."/>
            <person name="Branscomb E."/>
            <person name="Caoile C."/>
            <person name="Challacombe J.F."/>
            <person name="Chan Y.M."/>
            <person name="Denys M."/>
            <person name="Detter J.C."/>
            <person name="Escobar J."/>
            <person name="Flowers D."/>
            <person name="Fotopulos D."/>
            <person name="Glavina T."/>
            <person name="Gomez M."/>
            <person name="Gonzales E."/>
            <person name="Goodstein D."/>
            <person name="Grigoriev I."/>
            <person name="Groza M."/>
            <person name="Hammon N."/>
            <person name="Hawkins T."/>
            <person name="Haydu L."/>
            <person name="Israni S."/>
            <person name="Jett J."/>
            <person name="Kadner K."/>
            <person name="Kimball H."/>
            <person name="Kobayashi A."/>
            <person name="Lopez F."/>
            <person name="Lou Y."/>
            <person name="Martinez D."/>
            <person name="Medina C."/>
            <person name="Morgan J."/>
            <person name="Nandkeshwar R."/>
            <person name="Noonan J.P."/>
            <person name="Pitluck S."/>
            <person name="Pollard M."/>
            <person name="Predki P."/>
            <person name="Priest J."/>
            <person name="Ramirez L."/>
            <person name="Retterer J."/>
            <person name="Rodriguez A."/>
            <person name="Rogers S."/>
            <person name="Salamov A."/>
            <person name="Salazar A."/>
            <person name="Thayer N."/>
            <person name="Tice H."/>
            <person name="Tsai M."/>
            <person name="Ustaszewska A."/>
            <person name="Vo N."/>
            <person name="Wheeler J."/>
            <person name="Wu K."/>
            <person name="Yang J."/>
            <person name="Dickson M."/>
            <person name="Cheng J.F."/>
            <person name="Eichler E.E."/>
            <person name="Olsen A."/>
            <person name="Pennacchio L.A."/>
            <person name="Rokhsar D.S."/>
            <person name="Richardson P."/>
            <person name="Lucas S.M."/>
            <person name="Myers R.M."/>
            <person name="Rubin E.M."/>
        </authorList>
    </citation>
    <scope>NUCLEOTIDE SEQUENCE [LARGE SCALE GENOMIC DNA]</scope>
</reference>
<evidence type="ECO:0000259" key="1">
    <source>
        <dbReference type="Pfam" id="PF02824"/>
    </source>
</evidence>
<dbReference type="AlphaFoldDB" id="D6RBR8"/>
<dbReference type="InterPro" id="IPR004095">
    <property type="entry name" value="TGS"/>
</dbReference>
<dbReference type="HGNC" id="HGNC:11572">
    <property type="gene designation" value="TARS1"/>
</dbReference>
<organism evidence="2 3">
    <name type="scientific">Homo sapiens</name>
    <name type="common">Human</name>
    <dbReference type="NCBI Taxonomy" id="9606"/>
    <lineage>
        <taxon>Eukaryota</taxon>
        <taxon>Metazoa</taxon>
        <taxon>Chordata</taxon>
        <taxon>Craniata</taxon>
        <taxon>Vertebrata</taxon>
        <taxon>Euteleostomi</taxon>
        <taxon>Mammalia</taxon>
        <taxon>Eutheria</taxon>
        <taxon>Euarchontoglires</taxon>
        <taxon>Primates</taxon>
        <taxon>Haplorrhini</taxon>
        <taxon>Catarrhini</taxon>
        <taxon>Hominidae</taxon>
        <taxon>Homo</taxon>
    </lineage>
</organism>
<name>D6RBR8_HUMAN</name>
<feature type="non-terminal residue" evidence="2">
    <location>
        <position position="50"/>
    </location>
</feature>
<dbReference type="Ensembl" id="ENST00000506040.1">
    <property type="protein sequence ID" value="ENSP00000422598.1"/>
    <property type="gene ID" value="ENSG00000113407.14"/>
</dbReference>
<dbReference type="EMBL" id="KF510921">
    <property type="status" value="NOT_ANNOTATED_CDS"/>
    <property type="molecule type" value="Genomic_DNA"/>
</dbReference>
<keyword evidence="3" id="KW-1185">Reference proteome</keyword>
<keyword evidence="4 5" id="KW-1267">Proteomics identification</keyword>
<dbReference type="OrthoDB" id="5423599at2759"/>
<dbReference type="OpenTargets" id="ENSG00000113407"/>
<dbReference type="Proteomes" id="UP000005640">
    <property type="component" value="Chromosome 5"/>
</dbReference>
<dbReference type="ProteomicsDB" id="13718"/>
<proteinExistence type="evidence at protein level"/>
<dbReference type="VEuPathDB" id="HostDB:ENSG00000113407"/>
<dbReference type="HOGENOM" id="CLU_3129483_0_0_1"/>
<reference evidence="2 3" key="3">
    <citation type="journal article" date="2004" name="Nature">
        <title>Finishing the euchromatic sequence of the human genome.</title>
        <authorList>
            <consortium name="International Human Genome Sequencing Consortium"/>
        </authorList>
    </citation>
    <scope>NUCLEOTIDE SEQUENCE [LARGE SCALE GENOMIC DNA]</scope>
</reference>
<dbReference type="InterPro" id="IPR012675">
    <property type="entry name" value="Beta-grasp_dom_sf"/>
</dbReference>
<dbReference type="SMR" id="D6RBR8"/>
<evidence type="ECO:0007829" key="5">
    <source>
        <dbReference type="ProteomicsDB" id="D6RBR8"/>
    </source>
</evidence>
<evidence type="ECO:0000313" key="3">
    <source>
        <dbReference type="Proteomes" id="UP000005640"/>
    </source>
</evidence>
<reference evidence="2" key="5">
    <citation type="submission" date="2025-08" db="UniProtKB">
        <authorList>
            <consortium name="Ensembl"/>
        </authorList>
    </citation>
    <scope>IDENTIFICATION</scope>
</reference>
<feature type="domain" description="TGS" evidence="1">
    <location>
        <begin position="24"/>
        <end position="50"/>
    </location>
</feature>